<dbReference type="Proteomes" id="UP001610563">
    <property type="component" value="Unassembled WGS sequence"/>
</dbReference>
<accession>A0ABR4GKI1</accession>
<evidence type="ECO:0000313" key="2">
    <source>
        <dbReference type="Proteomes" id="UP001610563"/>
    </source>
</evidence>
<organism evidence="1 2">
    <name type="scientific">Aspergillus keveii</name>
    <dbReference type="NCBI Taxonomy" id="714993"/>
    <lineage>
        <taxon>Eukaryota</taxon>
        <taxon>Fungi</taxon>
        <taxon>Dikarya</taxon>
        <taxon>Ascomycota</taxon>
        <taxon>Pezizomycotina</taxon>
        <taxon>Eurotiomycetes</taxon>
        <taxon>Eurotiomycetidae</taxon>
        <taxon>Eurotiales</taxon>
        <taxon>Aspergillaceae</taxon>
        <taxon>Aspergillus</taxon>
        <taxon>Aspergillus subgen. Nidulantes</taxon>
    </lineage>
</organism>
<dbReference type="EMBL" id="JBFTWV010000007">
    <property type="protein sequence ID" value="KAL2799472.1"/>
    <property type="molecule type" value="Genomic_DNA"/>
</dbReference>
<evidence type="ECO:0000313" key="1">
    <source>
        <dbReference type="EMBL" id="KAL2799472.1"/>
    </source>
</evidence>
<comment type="caution">
    <text evidence="1">The sequence shown here is derived from an EMBL/GenBank/DDBJ whole genome shotgun (WGS) entry which is preliminary data.</text>
</comment>
<name>A0ABR4GKI1_9EURO</name>
<sequence length="348" mass="38968">MALRNEVSTYTGQKPIDSIIMCMLVLAVHETASERIYREPSPFSPMFTGLHALDLYGSRNYNPLHWKVLHELLGKYGGLESLRTFGLGWQISLADLTNSAHTLRKPICSLVDVYGRKIDLDPPLVRFAPYGGGFSPTGAEQKPGSGFNELLCLQPPVHDNVVTVFSHVGELSYVIHYLSMQPCGPRLLDLLADSRDLIHHRLFSQPDEKDTPHQILQLDDQIYNKSVERSLEIYQITRLTMLLYATHVTFPLPRSTVVRGPLLSQLCPRIQALAAQGASSPLLLWCASVVLIALEGAKPSNEILILFQQLCRDLEVTSLETLLGILRSFAWVDSAVDHHYSGIWKNLF</sequence>
<keyword evidence="2" id="KW-1185">Reference proteome</keyword>
<protein>
    <recommendedName>
        <fullName evidence="3">C6 finger domain protein</fullName>
    </recommendedName>
</protein>
<proteinExistence type="predicted"/>
<reference evidence="1 2" key="1">
    <citation type="submission" date="2024-07" db="EMBL/GenBank/DDBJ databases">
        <title>Section-level genome sequencing and comparative genomics of Aspergillus sections Usti and Cavernicolus.</title>
        <authorList>
            <consortium name="Lawrence Berkeley National Laboratory"/>
            <person name="Nybo J.L."/>
            <person name="Vesth T.C."/>
            <person name="Theobald S."/>
            <person name="Frisvad J.C."/>
            <person name="Larsen T.O."/>
            <person name="Kjaerboelling I."/>
            <person name="Rothschild-Mancinelli K."/>
            <person name="Lyhne E.K."/>
            <person name="Kogle M.E."/>
            <person name="Barry K."/>
            <person name="Clum A."/>
            <person name="Na H."/>
            <person name="Ledsgaard L."/>
            <person name="Lin J."/>
            <person name="Lipzen A."/>
            <person name="Kuo A."/>
            <person name="Riley R."/>
            <person name="Mondo S."/>
            <person name="Labutti K."/>
            <person name="Haridas S."/>
            <person name="Pangalinan J."/>
            <person name="Salamov A.A."/>
            <person name="Simmons B.A."/>
            <person name="Magnuson J.K."/>
            <person name="Chen J."/>
            <person name="Drula E."/>
            <person name="Henrissat B."/>
            <person name="Wiebenga A."/>
            <person name="Lubbers R.J."/>
            <person name="Gomes A.C."/>
            <person name="Makela M.R."/>
            <person name="Stajich J."/>
            <person name="Grigoriev I.V."/>
            <person name="Mortensen U.H."/>
            <person name="De Vries R.P."/>
            <person name="Baker S.E."/>
            <person name="Andersen M.R."/>
        </authorList>
    </citation>
    <scope>NUCLEOTIDE SEQUENCE [LARGE SCALE GENOMIC DNA]</scope>
    <source>
        <strain evidence="1 2">CBS 209.92</strain>
    </source>
</reference>
<gene>
    <name evidence="1" type="ORF">BJX66DRAFT_292970</name>
</gene>
<evidence type="ECO:0008006" key="3">
    <source>
        <dbReference type="Google" id="ProtNLM"/>
    </source>
</evidence>